<dbReference type="EMBL" id="AP027731">
    <property type="protein sequence ID" value="BDZ47406.1"/>
    <property type="molecule type" value="Genomic_DNA"/>
</dbReference>
<dbReference type="Gene3D" id="3.40.50.150">
    <property type="entry name" value="Vaccinia Virus protein VP39"/>
    <property type="match status" value="1"/>
</dbReference>
<feature type="domain" description="Methyltransferase small" evidence="6">
    <location>
        <begin position="70"/>
        <end position="172"/>
    </location>
</feature>
<protein>
    <recommendedName>
        <fullName evidence="1">peptide chain release factor N(5)-glutamine methyltransferase</fullName>
        <ecNumber evidence="1">2.1.1.297</ecNumber>
    </recommendedName>
</protein>
<dbReference type="NCBIfam" id="TIGR00536">
    <property type="entry name" value="hemK_fam"/>
    <property type="match status" value="1"/>
</dbReference>
<dbReference type="InterPro" id="IPR022446">
    <property type="entry name" value="MeTrfrase_put"/>
</dbReference>
<organism evidence="7 8">
    <name type="scientific">Naasia aerilata</name>
    <dbReference type="NCBI Taxonomy" id="1162966"/>
    <lineage>
        <taxon>Bacteria</taxon>
        <taxon>Bacillati</taxon>
        <taxon>Actinomycetota</taxon>
        <taxon>Actinomycetes</taxon>
        <taxon>Micrococcales</taxon>
        <taxon>Microbacteriaceae</taxon>
        <taxon>Naasia</taxon>
    </lineage>
</organism>
<keyword evidence="2 7" id="KW-0489">Methyltransferase</keyword>
<dbReference type="GO" id="GO:0032259">
    <property type="term" value="P:methylation"/>
    <property type="evidence" value="ECO:0007669"/>
    <property type="project" value="UniProtKB-KW"/>
</dbReference>
<dbReference type="InterPro" id="IPR004556">
    <property type="entry name" value="HemK-like"/>
</dbReference>
<dbReference type="GO" id="GO:0008168">
    <property type="term" value="F:methyltransferase activity"/>
    <property type="evidence" value="ECO:0007669"/>
    <property type="project" value="UniProtKB-KW"/>
</dbReference>
<dbReference type="EC" id="2.1.1.297" evidence="1"/>
<evidence type="ECO:0000256" key="4">
    <source>
        <dbReference type="ARBA" id="ARBA00022691"/>
    </source>
</evidence>
<dbReference type="PANTHER" id="PTHR18895">
    <property type="entry name" value="HEMK METHYLTRANSFERASE"/>
    <property type="match status" value="1"/>
</dbReference>
<reference evidence="8" key="1">
    <citation type="journal article" date="2019" name="Int. J. Syst. Evol. Microbiol.">
        <title>The Global Catalogue of Microorganisms (GCM) 10K type strain sequencing project: providing services to taxonomists for standard genome sequencing and annotation.</title>
        <authorList>
            <consortium name="The Broad Institute Genomics Platform"/>
            <consortium name="The Broad Institute Genome Sequencing Center for Infectious Disease"/>
            <person name="Wu L."/>
            <person name="Ma J."/>
        </authorList>
    </citation>
    <scope>NUCLEOTIDE SEQUENCE [LARGE SCALE GENOMIC DNA]</scope>
    <source>
        <strain evidence="8">NBRC 108725</strain>
    </source>
</reference>
<evidence type="ECO:0000256" key="5">
    <source>
        <dbReference type="ARBA" id="ARBA00048391"/>
    </source>
</evidence>
<gene>
    <name evidence="7" type="ORF">GCM10025866_33150</name>
</gene>
<evidence type="ECO:0000256" key="1">
    <source>
        <dbReference type="ARBA" id="ARBA00012771"/>
    </source>
</evidence>
<proteinExistence type="predicted"/>
<evidence type="ECO:0000313" key="8">
    <source>
        <dbReference type="Proteomes" id="UP001321498"/>
    </source>
</evidence>
<dbReference type="SUPFAM" id="SSF53335">
    <property type="entry name" value="S-adenosyl-L-methionine-dependent methyltransferases"/>
    <property type="match status" value="1"/>
</dbReference>
<name>A0ABN6XRB6_9MICO</name>
<dbReference type="Proteomes" id="UP001321498">
    <property type="component" value="Chromosome"/>
</dbReference>
<keyword evidence="8" id="KW-1185">Reference proteome</keyword>
<dbReference type="Pfam" id="PF05175">
    <property type="entry name" value="MTS"/>
    <property type="match status" value="1"/>
</dbReference>
<dbReference type="InterPro" id="IPR029063">
    <property type="entry name" value="SAM-dependent_MTases_sf"/>
</dbReference>
<dbReference type="Gene3D" id="1.10.8.10">
    <property type="entry name" value="DNA helicase RuvA subunit, C-terminal domain"/>
    <property type="match status" value="1"/>
</dbReference>
<keyword evidence="4" id="KW-0949">S-adenosyl-L-methionine</keyword>
<evidence type="ECO:0000259" key="6">
    <source>
        <dbReference type="Pfam" id="PF05175"/>
    </source>
</evidence>
<evidence type="ECO:0000256" key="3">
    <source>
        <dbReference type="ARBA" id="ARBA00022679"/>
    </source>
</evidence>
<dbReference type="NCBIfam" id="TIGR03704">
    <property type="entry name" value="PrmC_rel_meth"/>
    <property type="match status" value="1"/>
</dbReference>
<keyword evidence="3" id="KW-0808">Transferase</keyword>
<accession>A0ABN6XRB6</accession>
<sequence length="262" mass="27306">MSPSSPAPPFAEVVARLRAAGCVFAEDEARLILDEAAGPDEVESLVARRASGEPLELVLGWAEFRGLRIRVAPGVFVPRRRTELLAREAIRAAFPGAVVVDLCCGTGAVAAAVAAAVPGTELHAADVDPAATACARENLGARGRVHTGDLFDALPPSLRGRIDVLAANAPYVPSDAIALMPPEAREHEARVALDGGADGLDLHRRITADAASWLAPGGRLLIEASERQAPVTAMLMTAVGLRARTIRSEDLDGTVVAGRKGR</sequence>
<dbReference type="RefSeq" id="WP_286277319.1">
    <property type="nucleotide sequence ID" value="NZ_AP027731.1"/>
</dbReference>
<dbReference type="CDD" id="cd02440">
    <property type="entry name" value="AdoMet_MTases"/>
    <property type="match status" value="1"/>
</dbReference>
<comment type="catalytic activity">
    <reaction evidence="5">
        <text>L-glutaminyl-[peptide chain release factor] + S-adenosyl-L-methionine = N(5)-methyl-L-glutaminyl-[peptide chain release factor] + S-adenosyl-L-homocysteine + H(+)</text>
        <dbReference type="Rhea" id="RHEA:42896"/>
        <dbReference type="Rhea" id="RHEA-COMP:10271"/>
        <dbReference type="Rhea" id="RHEA-COMP:10272"/>
        <dbReference type="ChEBI" id="CHEBI:15378"/>
        <dbReference type="ChEBI" id="CHEBI:30011"/>
        <dbReference type="ChEBI" id="CHEBI:57856"/>
        <dbReference type="ChEBI" id="CHEBI:59789"/>
        <dbReference type="ChEBI" id="CHEBI:61891"/>
        <dbReference type="EC" id="2.1.1.297"/>
    </reaction>
</comment>
<evidence type="ECO:0000256" key="2">
    <source>
        <dbReference type="ARBA" id="ARBA00022603"/>
    </source>
</evidence>
<evidence type="ECO:0000313" key="7">
    <source>
        <dbReference type="EMBL" id="BDZ47406.1"/>
    </source>
</evidence>
<dbReference type="PANTHER" id="PTHR18895:SF74">
    <property type="entry name" value="MTRF1L RELEASE FACTOR GLUTAMINE METHYLTRANSFERASE"/>
    <property type="match status" value="1"/>
</dbReference>
<dbReference type="InterPro" id="IPR050320">
    <property type="entry name" value="N5-glutamine_MTase"/>
</dbReference>
<dbReference type="InterPro" id="IPR007848">
    <property type="entry name" value="Small_mtfrase_dom"/>
</dbReference>